<dbReference type="GO" id="GO:0031122">
    <property type="term" value="P:cytoplasmic microtubule organization"/>
    <property type="evidence" value="ECO:0007669"/>
    <property type="project" value="TreeGrafter"/>
</dbReference>
<keyword evidence="2" id="KW-0963">Cytoplasm</keyword>
<feature type="domain" description="HOOK N-terminal" evidence="6">
    <location>
        <begin position="16"/>
        <end position="156"/>
    </location>
</feature>
<dbReference type="EMBL" id="JANEYF010000780">
    <property type="protein sequence ID" value="KAJ8968001.1"/>
    <property type="molecule type" value="Genomic_DNA"/>
</dbReference>
<feature type="coiled-coil region" evidence="4">
    <location>
        <begin position="561"/>
        <end position="598"/>
    </location>
</feature>
<dbReference type="Gene3D" id="1.10.418.10">
    <property type="entry name" value="Calponin-like domain"/>
    <property type="match status" value="1"/>
</dbReference>
<feature type="compositionally biased region" description="Polar residues" evidence="5">
    <location>
        <begin position="610"/>
        <end position="619"/>
    </location>
</feature>
<accession>A0AAV8ZP61</accession>
<feature type="region of interest" description="Disordered" evidence="5">
    <location>
        <begin position="372"/>
        <end position="392"/>
    </location>
</feature>
<evidence type="ECO:0000256" key="2">
    <source>
        <dbReference type="ARBA" id="ARBA00022490"/>
    </source>
</evidence>
<dbReference type="GO" id="GO:0030705">
    <property type="term" value="P:cytoskeleton-dependent intracellular transport"/>
    <property type="evidence" value="ECO:0007669"/>
    <property type="project" value="InterPro"/>
</dbReference>
<evidence type="ECO:0000313" key="8">
    <source>
        <dbReference type="Proteomes" id="UP001162156"/>
    </source>
</evidence>
<dbReference type="Proteomes" id="UP001162156">
    <property type="component" value="Unassembled WGS sequence"/>
</dbReference>
<dbReference type="InterPro" id="IPR036872">
    <property type="entry name" value="CH_dom_sf"/>
</dbReference>
<keyword evidence="8" id="KW-1185">Reference proteome</keyword>
<reference evidence="7" key="1">
    <citation type="journal article" date="2023" name="Insect Mol. Biol.">
        <title>Genome sequencing provides insights into the evolution of gene families encoding plant cell wall-degrading enzymes in longhorned beetles.</title>
        <authorList>
            <person name="Shin N.R."/>
            <person name="Okamura Y."/>
            <person name="Kirsch R."/>
            <person name="Pauchet Y."/>
        </authorList>
    </citation>
    <scope>NUCLEOTIDE SEQUENCE</scope>
    <source>
        <strain evidence="7">RBIC_L_NR</strain>
    </source>
</reference>
<dbReference type="Pfam" id="PF19047">
    <property type="entry name" value="HOOK_N"/>
    <property type="match status" value="1"/>
</dbReference>
<dbReference type="GO" id="GO:0005737">
    <property type="term" value="C:cytoplasm"/>
    <property type="evidence" value="ECO:0007669"/>
    <property type="project" value="UniProtKB-SubCell"/>
</dbReference>
<organism evidence="7 8">
    <name type="scientific">Rhamnusium bicolor</name>
    <dbReference type="NCBI Taxonomy" id="1586634"/>
    <lineage>
        <taxon>Eukaryota</taxon>
        <taxon>Metazoa</taxon>
        <taxon>Ecdysozoa</taxon>
        <taxon>Arthropoda</taxon>
        <taxon>Hexapoda</taxon>
        <taxon>Insecta</taxon>
        <taxon>Pterygota</taxon>
        <taxon>Neoptera</taxon>
        <taxon>Endopterygota</taxon>
        <taxon>Coleoptera</taxon>
        <taxon>Polyphaga</taxon>
        <taxon>Cucujiformia</taxon>
        <taxon>Chrysomeloidea</taxon>
        <taxon>Cerambycidae</taxon>
        <taxon>Lepturinae</taxon>
        <taxon>Rhagiini</taxon>
        <taxon>Rhamnusium</taxon>
    </lineage>
</organism>
<dbReference type="GO" id="GO:0051959">
    <property type="term" value="F:dynein light intermediate chain binding"/>
    <property type="evidence" value="ECO:0007669"/>
    <property type="project" value="TreeGrafter"/>
</dbReference>
<dbReference type="InterPro" id="IPR043936">
    <property type="entry name" value="HOOK_N"/>
</dbReference>
<evidence type="ECO:0000313" key="7">
    <source>
        <dbReference type="EMBL" id="KAJ8968001.1"/>
    </source>
</evidence>
<evidence type="ECO:0000256" key="5">
    <source>
        <dbReference type="SAM" id="MobiDB-lite"/>
    </source>
</evidence>
<proteinExistence type="predicted"/>
<protein>
    <recommendedName>
        <fullName evidence="6">HOOK N-terminal domain-containing protein</fullName>
    </recommendedName>
</protein>
<dbReference type="SUPFAM" id="SSF116907">
    <property type="entry name" value="Hook domain"/>
    <property type="match status" value="1"/>
</dbReference>
<feature type="region of interest" description="Disordered" evidence="5">
    <location>
        <begin position="604"/>
        <end position="626"/>
    </location>
</feature>
<evidence type="ECO:0000256" key="3">
    <source>
        <dbReference type="ARBA" id="ARBA00023054"/>
    </source>
</evidence>
<sequence>MAASASDIDNFLSGPLVKWLSTCVKKPETLQVYETFFDGAPINEVLLQIDPEPSQPVPTTTNLQGLNITAARIKIFHCIIKNIKAVFEDELGQVVISLPDCVTLGRSPASEAALEQLKLLILLLLGCAVQGPTKELFILKIKELSVDDQHDIVECIRKVTDDQSVVLTLDWAEQPPQRLYSHLRTLTGERDKLLQQWVTDLGQETVTNGPASNSGTEGIESNHLAVELADWKARLRKQRQEFEARRAKAYRDEVDAMRERAERADRLEVEVQRYRERLADAEFYKIRVDELREDNRVLLETREMLEAQLARARQRADQVLELEAELLTSKQNINEIALERDAARDKVQELMDENLQLQQVTKSALQETSTLNTSAIDSDNEETNSGDNSLSEQLTNNAQARALRLELENKRLLSTIDSLKESSFHESANKILDLEKEKKKLLLKCEQLQESCDRLTQQNGELESLFKNAIQEKSETAGQKNKGYRHYVTLLKKRADDAEKSLAQMSDQLQGLQVQADKGKESEKLGSEMKDKVTLLEKENLGMQKEITKLKEIIESKDVTLDQHIEKSLKQEKEVQRLNKENANLSIQIDKLQEFEQKISGAHFPGFHSCGNNCNSAKRPNQRESE</sequence>
<comment type="caution">
    <text evidence="7">The sequence shown here is derived from an EMBL/GenBank/DDBJ whole genome shotgun (WGS) entry which is preliminary data.</text>
</comment>
<evidence type="ECO:0000259" key="6">
    <source>
        <dbReference type="Pfam" id="PF19047"/>
    </source>
</evidence>
<comment type="subcellular location">
    <subcellularLocation>
        <location evidence="1">Cytoplasm</location>
    </subcellularLocation>
</comment>
<evidence type="ECO:0000256" key="4">
    <source>
        <dbReference type="SAM" id="Coils"/>
    </source>
</evidence>
<gene>
    <name evidence="7" type="ORF">NQ314_002535</name>
</gene>
<name>A0AAV8ZP61_9CUCU</name>
<keyword evidence="3 4" id="KW-0175">Coiled coil</keyword>
<dbReference type="PANTHER" id="PTHR18947">
    <property type="entry name" value="HOOK PROTEINS"/>
    <property type="match status" value="1"/>
</dbReference>
<dbReference type="PANTHER" id="PTHR18947:SF28">
    <property type="entry name" value="GIRDIN, ISOFORM A"/>
    <property type="match status" value="1"/>
</dbReference>
<dbReference type="AlphaFoldDB" id="A0AAV8ZP61"/>
<dbReference type="GO" id="GO:0005813">
    <property type="term" value="C:centrosome"/>
    <property type="evidence" value="ECO:0007669"/>
    <property type="project" value="TreeGrafter"/>
</dbReference>
<evidence type="ECO:0000256" key="1">
    <source>
        <dbReference type="ARBA" id="ARBA00004496"/>
    </source>
</evidence>
<dbReference type="GO" id="GO:0008017">
    <property type="term" value="F:microtubule binding"/>
    <property type="evidence" value="ECO:0007669"/>
    <property type="project" value="TreeGrafter"/>
</dbReference>